<dbReference type="InterPro" id="IPR048676">
    <property type="entry name" value="COMMD9_N"/>
</dbReference>
<evidence type="ECO:0000313" key="4">
    <source>
        <dbReference type="Ensembl" id="ENSABRP00000020838.1"/>
    </source>
</evidence>
<dbReference type="Pfam" id="PF07258">
    <property type="entry name" value="COMM_domain"/>
    <property type="match status" value="1"/>
</dbReference>
<dbReference type="PANTHER" id="PTHR15663:SF4">
    <property type="entry name" value="COMM DOMAIN-CONTAINING PROTEIN 9"/>
    <property type="match status" value="1"/>
</dbReference>
<evidence type="ECO:0000259" key="3">
    <source>
        <dbReference type="PROSITE" id="PS51269"/>
    </source>
</evidence>
<sequence>MVKQSITSCISKRALQLRASVKFYTGCMLIWCKTLSCILAPIIVAAACFTDVELRLKYFTAFTFSLGASKHARNPRKSTAPALVTAGFWPRRPDYSARRARPHRPAPPRTAPTRWRRGGRGGAAPAPAEGAKMAALREGEFAALQSLLKAPSKEAVRQLCQECFSSPPAGLGPLAQRACPAIAAGPGEAAQLVSALHSLTRHVVYRGLTRAEDILALFPENFHQNLKNLLTKIILENISAWRNEAQASQISLPRLVDMDWRVDIKTSSDTINRMAVPTCLLQLKIQEDAALCGNSPVVSALTVELSKETLDTMLEGLGRIRDQLSAVANK</sequence>
<dbReference type="GeneTree" id="ENSGT00390000006218"/>
<evidence type="ECO:0000313" key="5">
    <source>
        <dbReference type="Proteomes" id="UP000694426"/>
    </source>
</evidence>
<dbReference type="Ensembl" id="ENSABRT00000029352.1">
    <property type="protein sequence ID" value="ENSABRP00000020838.1"/>
    <property type="gene ID" value="ENSABRG00000017756.1"/>
</dbReference>
<dbReference type="InterPro" id="IPR017920">
    <property type="entry name" value="COMM"/>
</dbReference>
<reference evidence="4" key="2">
    <citation type="submission" date="2025-09" db="UniProtKB">
        <authorList>
            <consortium name="Ensembl"/>
        </authorList>
    </citation>
    <scope>IDENTIFICATION</scope>
</reference>
<reference evidence="4" key="1">
    <citation type="submission" date="2025-08" db="UniProtKB">
        <authorList>
            <consortium name="Ensembl"/>
        </authorList>
    </citation>
    <scope>IDENTIFICATION</scope>
</reference>
<name>A0A8B9CMY9_9AVES</name>
<keyword evidence="2" id="KW-0812">Transmembrane</keyword>
<dbReference type="AlphaFoldDB" id="A0A8B9CMY9"/>
<dbReference type="PANTHER" id="PTHR15663">
    <property type="entry name" value="COMM DOMAIN-CONTAINING PROTEIN 9"/>
    <property type="match status" value="1"/>
</dbReference>
<evidence type="ECO:0000256" key="1">
    <source>
        <dbReference type="SAM" id="MobiDB-lite"/>
    </source>
</evidence>
<dbReference type="Pfam" id="PF20923">
    <property type="entry name" value="COMMD9_HN"/>
    <property type="match status" value="1"/>
</dbReference>
<dbReference type="InterPro" id="IPR037360">
    <property type="entry name" value="COMMD9"/>
</dbReference>
<gene>
    <name evidence="4" type="primary">COMMD9</name>
</gene>
<protein>
    <submittedName>
        <fullName evidence="4">COMM domain containing 9</fullName>
    </submittedName>
</protein>
<accession>A0A8B9CMY9</accession>
<dbReference type="Proteomes" id="UP000694426">
    <property type="component" value="Unplaced"/>
</dbReference>
<dbReference type="PROSITE" id="PS51269">
    <property type="entry name" value="COMM"/>
    <property type="match status" value="1"/>
</dbReference>
<proteinExistence type="predicted"/>
<feature type="region of interest" description="Disordered" evidence="1">
    <location>
        <begin position="94"/>
        <end position="129"/>
    </location>
</feature>
<evidence type="ECO:0000256" key="2">
    <source>
        <dbReference type="SAM" id="Phobius"/>
    </source>
</evidence>
<dbReference type="CDD" id="cd04757">
    <property type="entry name" value="Commd9"/>
    <property type="match status" value="1"/>
</dbReference>
<organism evidence="4 5">
    <name type="scientific">Anser brachyrhynchus</name>
    <name type="common">Pink-footed goose</name>
    <dbReference type="NCBI Taxonomy" id="132585"/>
    <lineage>
        <taxon>Eukaryota</taxon>
        <taxon>Metazoa</taxon>
        <taxon>Chordata</taxon>
        <taxon>Craniata</taxon>
        <taxon>Vertebrata</taxon>
        <taxon>Euteleostomi</taxon>
        <taxon>Archelosauria</taxon>
        <taxon>Archosauria</taxon>
        <taxon>Dinosauria</taxon>
        <taxon>Saurischia</taxon>
        <taxon>Theropoda</taxon>
        <taxon>Coelurosauria</taxon>
        <taxon>Aves</taxon>
        <taxon>Neognathae</taxon>
        <taxon>Galloanserae</taxon>
        <taxon>Anseriformes</taxon>
        <taxon>Anatidae</taxon>
        <taxon>Anserinae</taxon>
        <taxon>Anser</taxon>
    </lineage>
</organism>
<keyword evidence="2" id="KW-1133">Transmembrane helix</keyword>
<feature type="transmembrane region" description="Helical" evidence="2">
    <location>
        <begin position="21"/>
        <end position="47"/>
    </location>
</feature>
<keyword evidence="2" id="KW-0472">Membrane</keyword>
<feature type="domain" description="COMM" evidence="3">
    <location>
        <begin position="254"/>
        <end position="328"/>
    </location>
</feature>
<keyword evidence="5" id="KW-1185">Reference proteome</keyword>